<feature type="domain" description="Glycosyltransferase subfamily 4-like N-terminal" evidence="2">
    <location>
        <begin position="14"/>
        <end position="178"/>
    </location>
</feature>
<evidence type="ECO:0000259" key="2">
    <source>
        <dbReference type="Pfam" id="PF13439"/>
    </source>
</evidence>
<dbReference type="Gene3D" id="3.40.50.2000">
    <property type="entry name" value="Glycogen Phosphorylase B"/>
    <property type="match status" value="2"/>
</dbReference>
<protein>
    <submittedName>
        <fullName evidence="3">Glycosyltransferase family 1 protein</fullName>
        <ecNumber evidence="3">2.4.-.-</ecNumber>
    </submittedName>
</protein>
<keyword evidence="3" id="KW-0808">Transferase</keyword>
<gene>
    <name evidence="3" type="ORF">P6P90_05850</name>
</gene>
<dbReference type="PANTHER" id="PTHR45947:SF3">
    <property type="entry name" value="SULFOQUINOVOSYL TRANSFERASE SQD2"/>
    <property type="match status" value="1"/>
</dbReference>
<dbReference type="SUPFAM" id="SSF53756">
    <property type="entry name" value="UDP-Glycosyltransferase/glycogen phosphorylase"/>
    <property type="match status" value="1"/>
</dbReference>
<dbReference type="CDD" id="cd03814">
    <property type="entry name" value="GT4-like"/>
    <property type="match status" value="1"/>
</dbReference>
<dbReference type="Pfam" id="PF00534">
    <property type="entry name" value="Glycos_transf_1"/>
    <property type="match status" value="1"/>
</dbReference>
<comment type="caution">
    <text evidence="3">The sequence shown here is derived from an EMBL/GenBank/DDBJ whole genome shotgun (WGS) entry which is preliminary data.</text>
</comment>
<organism evidence="3 4">
    <name type="scientific">Ectobacillus antri</name>
    <dbReference type="NCBI Taxonomy" id="2486280"/>
    <lineage>
        <taxon>Bacteria</taxon>
        <taxon>Bacillati</taxon>
        <taxon>Bacillota</taxon>
        <taxon>Bacilli</taxon>
        <taxon>Bacillales</taxon>
        <taxon>Bacillaceae</taxon>
        <taxon>Ectobacillus</taxon>
    </lineage>
</organism>
<dbReference type="Pfam" id="PF13439">
    <property type="entry name" value="Glyco_transf_4"/>
    <property type="match status" value="1"/>
</dbReference>
<sequence length="380" mass="43541">MKIAIFTDTFTPQVNGVAKTLERFTRYLAQQNIEYYVFAPENPAEEHVMTNVKKLKSIPLALYPECRLAIPNPIRLKRELLQFKPDIIHVATPFNMGLCGMYYAKKLNIPLVGSYHTDFDAYLQYYKMEFFSNMLWNYLKWFHSSLQKTFVPSLETLKQLKRKGFCDLHIWSRGVDCNLYHPHYDSNIVRERYDIKEEHIICWVGRIAPEKDIETLTHIINKLHIKRANSIHWLLVGDGPASADLKEACTENVTFTGYLKGEDLAAIYATSSLMVFPSSTETFGNVVLESLACGTPVIGADAGGVKNIITHGKNGMLCFPKQADLFINAIETLLDDYNLRQEMRQHAQEYALSQSWDSIFANLLKHYEDAIEAPQEELLA</sequence>
<dbReference type="GO" id="GO:0016757">
    <property type="term" value="F:glycosyltransferase activity"/>
    <property type="evidence" value="ECO:0007669"/>
    <property type="project" value="UniProtKB-KW"/>
</dbReference>
<dbReference type="InterPro" id="IPR001296">
    <property type="entry name" value="Glyco_trans_1"/>
</dbReference>
<feature type="domain" description="Glycosyl transferase family 1" evidence="1">
    <location>
        <begin position="190"/>
        <end position="349"/>
    </location>
</feature>
<keyword evidence="3" id="KW-0328">Glycosyltransferase</keyword>
<dbReference type="RefSeq" id="WP_124564389.1">
    <property type="nucleotide sequence ID" value="NZ_JARRRY010000002.1"/>
</dbReference>
<dbReference type="EC" id="2.4.-.-" evidence="3"/>
<reference evidence="3 4" key="1">
    <citation type="submission" date="2023-04" db="EMBL/GenBank/DDBJ databases">
        <title>Ectobacillus antri isolated from activated sludge.</title>
        <authorList>
            <person name="Yan P."/>
            <person name="Liu X."/>
        </authorList>
    </citation>
    <scope>NUCLEOTIDE SEQUENCE [LARGE SCALE GENOMIC DNA]</scope>
    <source>
        <strain evidence="3 4">C18H</strain>
    </source>
</reference>
<dbReference type="InterPro" id="IPR050194">
    <property type="entry name" value="Glycosyltransferase_grp1"/>
</dbReference>
<accession>A0ABT6H454</accession>
<dbReference type="PANTHER" id="PTHR45947">
    <property type="entry name" value="SULFOQUINOVOSYL TRANSFERASE SQD2"/>
    <property type="match status" value="1"/>
</dbReference>
<proteinExistence type="predicted"/>
<evidence type="ECO:0000313" key="4">
    <source>
        <dbReference type="Proteomes" id="UP001218246"/>
    </source>
</evidence>
<keyword evidence="4" id="KW-1185">Reference proteome</keyword>
<name>A0ABT6H454_9BACI</name>
<evidence type="ECO:0000259" key="1">
    <source>
        <dbReference type="Pfam" id="PF00534"/>
    </source>
</evidence>
<dbReference type="EMBL" id="JARULN010000003">
    <property type="protein sequence ID" value="MDG5753499.1"/>
    <property type="molecule type" value="Genomic_DNA"/>
</dbReference>
<evidence type="ECO:0000313" key="3">
    <source>
        <dbReference type="EMBL" id="MDG5753499.1"/>
    </source>
</evidence>
<dbReference type="InterPro" id="IPR028098">
    <property type="entry name" value="Glyco_trans_4-like_N"/>
</dbReference>
<dbReference type="Proteomes" id="UP001218246">
    <property type="component" value="Unassembled WGS sequence"/>
</dbReference>